<organism evidence="1 2">
    <name type="scientific">Naasia lichenicola</name>
    <dbReference type="NCBI Taxonomy" id="2565933"/>
    <lineage>
        <taxon>Bacteria</taxon>
        <taxon>Bacillati</taxon>
        <taxon>Actinomycetota</taxon>
        <taxon>Actinomycetes</taxon>
        <taxon>Micrococcales</taxon>
        <taxon>Microbacteriaceae</taxon>
        <taxon>Naasia</taxon>
    </lineage>
</organism>
<name>A0A4S4FRR7_9MICO</name>
<protein>
    <submittedName>
        <fullName evidence="1">Uncharacterized protein</fullName>
    </submittedName>
</protein>
<sequence length="97" mass="10386">MPSYRVIMAIGRLAPGVRPDELEPRAADAAALLTTLEASSVNLVGGQARITVRFSADEDDLARQIGEHVAASTAASAEVTEWWITKGPGSRWKRLPS</sequence>
<dbReference type="OrthoDB" id="3256527at2"/>
<evidence type="ECO:0000313" key="2">
    <source>
        <dbReference type="Proteomes" id="UP000309133"/>
    </source>
</evidence>
<reference evidence="1 2" key="1">
    <citation type="submission" date="2019-04" db="EMBL/GenBank/DDBJ databases">
        <authorList>
            <person name="Jiang L."/>
        </authorList>
    </citation>
    <scope>NUCLEOTIDE SEQUENCE [LARGE SCALE GENOMIC DNA]</scope>
    <source>
        <strain evidence="1 2">YIM 131853</strain>
    </source>
</reference>
<evidence type="ECO:0000313" key="1">
    <source>
        <dbReference type="EMBL" id="THG33370.1"/>
    </source>
</evidence>
<proteinExistence type="predicted"/>
<accession>A0A4S4FRR7</accession>
<dbReference type="Proteomes" id="UP000309133">
    <property type="component" value="Unassembled WGS sequence"/>
</dbReference>
<dbReference type="AlphaFoldDB" id="A0A4S4FRR7"/>
<gene>
    <name evidence="1" type="ORF">E6C64_03185</name>
</gene>
<keyword evidence="2" id="KW-1185">Reference proteome</keyword>
<comment type="caution">
    <text evidence="1">The sequence shown here is derived from an EMBL/GenBank/DDBJ whole genome shotgun (WGS) entry which is preliminary data.</text>
</comment>
<dbReference type="EMBL" id="SSSM01000001">
    <property type="protein sequence ID" value="THG33370.1"/>
    <property type="molecule type" value="Genomic_DNA"/>
</dbReference>